<protein>
    <submittedName>
        <fullName evidence="2">6896_t:CDS:1</fullName>
    </submittedName>
</protein>
<feature type="non-terminal residue" evidence="2">
    <location>
        <position position="97"/>
    </location>
</feature>
<organism evidence="2 3">
    <name type="scientific">Ambispora leptoticha</name>
    <dbReference type="NCBI Taxonomy" id="144679"/>
    <lineage>
        <taxon>Eukaryota</taxon>
        <taxon>Fungi</taxon>
        <taxon>Fungi incertae sedis</taxon>
        <taxon>Mucoromycota</taxon>
        <taxon>Glomeromycotina</taxon>
        <taxon>Glomeromycetes</taxon>
        <taxon>Archaeosporales</taxon>
        <taxon>Ambisporaceae</taxon>
        <taxon>Ambispora</taxon>
    </lineage>
</organism>
<dbReference type="Proteomes" id="UP000789508">
    <property type="component" value="Unassembled WGS sequence"/>
</dbReference>
<dbReference type="OrthoDB" id="2407585at2759"/>
<evidence type="ECO:0000313" key="3">
    <source>
        <dbReference type="Proteomes" id="UP000789508"/>
    </source>
</evidence>
<name>A0A9N9AXH7_9GLOM</name>
<evidence type="ECO:0000313" key="2">
    <source>
        <dbReference type="EMBL" id="CAG8548565.1"/>
    </source>
</evidence>
<accession>A0A9N9AXH7</accession>
<evidence type="ECO:0000256" key="1">
    <source>
        <dbReference type="SAM" id="SignalP"/>
    </source>
</evidence>
<proteinExistence type="predicted"/>
<dbReference type="EMBL" id="CAJVPS010001719">
    <property type="protein sequence ID" value="CAG8548565.1"/>
    <property type="molecule type" value="Genomic_DNA"/>
</dbReference>
<keyword evidence="3" id="KW-1185">Reference proteome</keyword>
<sequence length="97" mass="11336">MKFLSILTIFLIFIIAAHAIPVQHLTKSKFGPEVTSLGVRFKDLYQTFTNQVKKVDKKFDFEIAKFNKVIPEAAKKDNTDKKSVEWLLTWNSKYERL</sequence>
<reference evidence="2" key="1">
    <citation type="submission" date="2021-06" db="EMBL/GenBank/DDBJ databases">
        <authorList>
            <person name="Kallberg Y."/>
            <person name="Tangrot J."/>
            <person name="Rosling A."/>
        </authorList>
    </citation>
    <scope>NUCLEOTIDE SEQUENCE</scope>
    <source>
        <strain evidence="2">FL130A</strain>
    </source>
</reference>
<feature type="chain" id="PRO_5040219539" evidence="1">
    <location>
        <begin position="20"/>
        <end position="97"/>
    </location>
</feature>
<dbReference type="AlphaFoldDB" id="A0A9N9AXH7"/>
<comment type="caution">
    <text evidence="2">The sequence shown here is derived from an EMBL/GenBank/DDBJ whole genome shotgun (WGS) entry which is preliminary data.</text>
</comment>
<feature type="signal peptide" evidence="1">
    <location>
        <begin position="1"/>
        <end position="19"/>
    </location>
</feature>
<gene>
    <name evidence="2" type="ORF">ALEPTO_LOCUS5762</name>
</gene>
<keyword evidence="1" id="KW-0732">Signal</keyword>